<evidence type="ECO:0008006" key="3">
    <source>
        <dbReference type="Google" id="ProtNLM"/>
    </source>
</evidence>
<evidence type="ECO:0000313" key="2">
    <source>
        <dbReference type="Proteomes" id="UP001382904"/>
    </source>
</evidence>
<reference evidence="1 2" key="1">
    <citation type="submission" date="2024-03" db="EMBL/GenBank/DDBJ databases">
        <title>Novel Streptomyces species of biotechnological and ecological value are a feature of Machair soil.</title>
        <authorList>
            <person name="Prole J.R."/>
            <person name="Goodfellow M."/>
            <person name="Allenby N."/>
            <person name="Ward A.C."/>
        </authorList>
    </citation>
    <scope>NUCLEOTIDE SEQUENCE [LARGE SCALE GENOMIC DNA]</scope>
    <source>
        <strain evidence="1 2">MS1.HAVA.3</strain>
    </source>
</reference>
<evidence type="ECO:0000313" key="1">
    <source>
        <dbReference type="EMBL" id="MEJ8643350.1"/>
    </source>
</evidence>
<accession>A0ABU8U631</accession>
<organism evidence="1 2">
    <name type="scientific">Streptomyces caledonius</name>
    <dbReference type="NCBI Taxonomy" id="3134107"/>
    <lineage>
        <taxon>Bacteria</taxon>
        <taxon>Bacillati</taxon>
        <taxon>Actinomycetota</taxon>
        <taxon>Actinomycetes</taxon>
        <taxon>Kitasatosporales</taxon>
        <taxon>Streptomycetaceae</taxon>
        <taxon>Streptomyces</taxon>
    </lineage>
</organism>
<proteinExistence type="predicted"/>
<gene>
    <name evidence="1" type="ORF">WKI68_22045</name>
</gene>
<protein>
    <recommendedName>
        <fullName evidence="3">Tetratricopeptide repeat protein</fullName>
    </recommendedName>
</protein>
<name>A0ABU8U631_9ACTN</name>
<comment type="caution">
    <text evidence="1">The sequence shown here is derived from an EMBL/GenBank/DDBJ whole genome shotgun (WGS) entry which is preliminary data.</text>
</comment>
<sequence>MARAERDAEAAGWPETLAMMAHGKADLARWSGEPALARAELARAGEAVREVAVHPVFQVVVLDSLGYLDAAEGELAAAGAHRAEALELALASRHAPTVAQVLVGIADQAVRLDRPQEAARLLSAALAVRGGPDHSRADAARVESAVRAALGETYEQYAEYEGYEGYEGYVTEAARDGAGAVLESVRELARVTLGGPAGPVPSAEAKPA</sequence>
<keyword evidence="2" id="KW-1185">Reference proteome</keyword>
<dbReference type="EMBL" id="JBBKAM010000002">
    <property type="protein sequence ID" value="MEJ8643350.1"/>
    <property type="molecule type" value="Genomic_DNA"/>
</dbReference>
<dbReference type="Proteomes" id="UP001382904">
    <property type="component" value="Unassembled WGS sequence"/>
</dbReference>